<dbReference type="OrthoDB" id="954402at2"/>
<dbReference type="Proteomes" id="UP000183200">
    <property type="component" value="Unassembled WGS sequence"/>
</dbReference>
<evidence type="ECO:0000313" key="1">
    <source>
        <dbReference type="EMBL" id="SDM18292.1"/>
    </source>
</evidence>
<name>A0A1G9R4P9_9SPHI</name>
<reference evidence="2" key="1">
    <citation type="submission" date="2016-10" db="EMBL/GenBank/DDBJ databases">
        <authorList>
            <person name="Varghese N."/>
            <person name="Submissions S."/>
        </authorList>
    </citation>
    <scope>NUCLEOTIDE SEQUENCE [LARGE SCALE GENOMIC DNA]</scope>
    <source>
        <strain evidence="2">DSM 19110</strain>
    </source>
</reference>
<organism evidence="1 2">
    <name type="scientific">Pedobacter steynii</name>
    <dbReference type="NCBI Taxonomy" id="430522"/>
    <lineage>
        <taxon>Bacteria</taxon>
        <taxon>Pseudomonadati</taxon>
        <taxon>Bacteroidota</taxon>
        <taxon>Sphingobacteriia</taxon>
        <taxon>Sphingobacteriales</taxon>
        <taxon>Sphingobacteriaceae</taxon>
        <taxon>Pedobacter</taxon>
    </lineage>
</organism>
<proteinExistence type="predicted"/>
<sequence>MNELLNRTFKTWAYTVSHSFLILRSPLKYPDRVIFSESEKFNIDIEFSAVAYLDIPSILPGVIIHQIENSIPKKLRHYRNKLGYKIFEITSENNQYYIVAGSYRVGKSRWLSEDRIQNMNLEYDEIIATSQNVD</sequence>
<dbReference type="AlphaFoldDB" id="A0A1G9R4P9"/>
<protein>
    <submittedName>
        <fullName evidence="1">Uncharacterized protein</fullName>
    </submittedName>
</protein>
<dbReference type="EMBL" id="FNGY01000003">
    <property type="protein sequence ID" value="SDM18292.1"/>
    <property type="molecule type" value="Genomic_DNA"/>
</dbReference>
<keyword evidence="2" id="KW-1185">Reference proteome</keyword>
<accession>A0A1G9R4P9</accession>
<dbReference type="RefSeq" id="WP_074605796.1">
    <property type="nucleotide sequence ID" value="NZ_FNGY01000003.1"/>
</dbReference>
<gene>
    <name evidence="1" type="ORF">SAMN05421820_103125</name>
</gene>
<evidence type="ECO:0000313" key="2">
    <source>
        <dbReference type="Proteomes" id="UP000183200"/>
    </source>
</evidence>